<sequence length="118" mass="12979">DVVVPLKEVSKLIRGVREIGERHNIEVSCFGHLGDGNIHVNFLKKGLKKTEVDIPETLLKEVFTLAAGLKGKVSGEHGIGVVKKPYLSLTTEPAYIDLKKKIKNVFDPYGIMNPGKIC</sequence>
<name>X0W0J8_9ZZZZ</name>
<dbReference type="EMBL" id="BARS01037260">
    <property type="protein sequence ID" value="GAG24309.1"/>
    <property type="molecule type" value="Genomic_DNA"/>
</dbReference>
<reference evidence="6" key="1">
    <citation type="journal article" date="2014" name="Front. Microbiol.">
        <title>High frequency of phylogenetically diverse reductive dehalogenase-homologous genes in deep subseafloor sedimentary metagenomes.</title>
        <authorList>
            <person name="Kawai M."/>
            <person name="Futagami T."/>
            <person name="Toyoda A."/>
            <person name="Takaki Y."/>
            <person name="Nishi S."/>
            <person name="Hori S."/>
            <person name="Arai W."/>
            <person name="Tsubouchi T."/>
            <person name="Morono Y."/>
            <person name="Uchiyama I."/>
            <person name="Ito T."/>
            <person name="Fujiyama A."/>
            <person name="Inagaki F."/>
            <person name="Takami H."/>
        </authorList>
    </citation>
    <scope>NUCLEOTIDE SEQUENCE</scope>
    <source>
        <strain evidence="6">Expedition CK06-06</strain>
    </source>
</reference>
<comment type="caution">
    <text evidence="6">The sequence shown here is derived from an EMBL/GenBank/DDBJ whole genome shotgun (WGS) entry which is preliminary data.</text>
</comment>
<proteinExistence type="predicted"/>
<dbReference type="Gene3D" id="3.30.70.2740">
    <property type="match status" value="1"/>
</dbReference>
<accession>X0W0J8</accession>
<dbReference type="InterPro" id="IPR051914">
    <property type="entry name" value="FAD-linked_OxidoTrans_Type4"/>
</dbReference>
<evidence type="ECO:0000256" key="2">
    <source>
        <dbReference type="ARBA" id="ARBA00022630"/>
    </source>
</evidence>
<keyword evidence="4" id="KW-0560">Oxidoreductase</keyword>
<gene>
    <name evidence="6" type="ORF">S01H1_57152</name>
</gene>
<organism evidence="6">
    <name type="scientific">marine sediment metagenome</name>
    <dbReference type="NCBI Taxonomy" id="412755"/>
    <lineage>
        <taxon>unclassified sequences</taxon>
        <taxon>metagenomes</taxon>
        <taxon>ecological metagenomes</taxon>
    </lineage>
</organism>
<dbReference type="GO" id="GO:0016491">
    <property type="term" value="F:oxidoreductase activity"/>
    <property type="evidence" value="ECO:0007669"/>
    <property type="project" value="UniProtKB-KW"/>
</dbReference>
<dbReference type="FunFam" id="1.10.45.10:FF:000001">
    <property type="entry name" value="D-lactate dehydrogenase mitochondrial"/>
    <property type="match status" value="1"/>
</dbReference>
<evidence type="ECO:0000256" key="3">
    <source>
        <dbReference type="ARBA" id="ARBA00022827"/>
    </source>
</evidence>
<comment type="cofactor">
    <cofactor evidence="1">
        <name>FAD</name>
        <dbReference type="ChEBI" id="CHEBI:57692"/>
    </cofactor>
</comment>
<dbReference type="PANTHER" id="PTHR42934:SF2">
    <property type="entry name" value="GLYCOLATE OXIDASE SUBUNIT GLCD"/>
    <property type="match status" value="1"/>
</dbReference>
<dbReference type="InterPro" id="IPR004113">
    <property type="entry name" value="FAD-bd_oxidored_4_C"/>
</dbReference>
<dbReference type="PANTHER" id="PTHR42934">
    <property type="entry name" value="GLYCOLATE OXIDASE SUBUNIT GLCD"/>
    <property type="match status" value="1"/>
</dbReference>
<dbReference type="InterPro" id="IPR016164">
    <property type="entry name" value="FAD-linked_Oxase-like_C"/>
</dbReference>
<keyword evidence="3" id="KW-0274">FAD</keyword>
<dbReference type="SUPFAM" id="SSF55103">
    <property type="entry name" value="FAD-linked oxidases, C-terminal domain"/>
    <property type="match status" value="1"/>
</dbReference>
<dbReference type="InterPro" id="IPR016171">
    <property type="entry name" value="Vanillyl_alc_oxidase_C-sub2"/>
</dbReference>
<feature type="domain" description="FAD-binding oxidoreductase/transferase type 4 C-terminal" evidence="5">
    <location>
        <begin position="1"/>
        <end position="117"/>
    </location>
</feature>
<evidence type="ECO:0000313" key="6">
    <source>
        <dbReference type="EMBL" id="GAG24309.1"/>
    </source>
</evidence>
<evidence type="ECO:0000256" key="4">
    <source>
        <dbReference type="ARBA" id="ARBA00023002"/>
    </source>
</evidence>
<protein>
    <recommendedName>
        <fullName evidence="5">FAD-binding oxidoreductase/transferase type 4 C-terminal domain-containing protein</fullName>
    </recommendedName>
</protein>
<feature type="non-terminal residue" evidence="6">
    <location>
        <position position="1"/>
    </location>
</feature>
<dbReference type="AlphaFoldDB" id="X0W0J8"/>
<dbReference type="Gene3D" id="1.10.45.10">
    <property type="entry name" value="Vanillyl-alcohol Oxidase, Chain A, domain 4"/>
    <property type="match status" value="1"/>
</dbReference>
<keyword evidence="2" id="KW-0285">Flavoprotein</keyword>
<evidence type="ECO:0000259" key="5">
    <source>
        <dbReference type="Pfam" id="PF02913"/>
    </source>
</evidence>
<evidence type="ECO:0000256" key="1">
    <source>
        <dbReference type="ARBA" id="ARBA00001974"/>
    </source>
</evidence>
<dbReference type="Pfam" id="PF02913">
    <property type="entry name" value="FAD-oxidase_C"/>
    <property type="match status" value="1"/>
</dbReference>
<dbReference type="GO" id="GO:0050660">
    <property type="term" value="F:flavin adenine dinucleotide binding"/>
    <property type="evidence" value="ECO:0007669"/>
    <property type="project" value="InterPro"/>
</dbReference>